<dbReference type="OrthoDB" id="6501119at2759"/>
<dbReference type="PANTHER" id="PTHR45749">
    <property type="match status" value="1"/>
</dbReference>
<accession>A0A9J6H7H8</accession>
<dbReference type="AlphaFoldDB" id="A0A9J6H7H8"/>
<dbReference type="PANTHER" id="PTHR45749:SF37">
    <property type="entry name" value="OS05G0311600 PROTEIN"/>
    <property type="match status" value="1"/>
</dbReference>
<comment type="caution">
    <text evidence="1">The sequence shown here is derived from an EMBL/GenBank/DDBJ whole genome shotgun (WGS) entry which is preliminary data.</text>
</comment>
<name>A0A9J6H7H8_HAELO</name>
<dbReference type="EMBL" id="JABSTR010001227">
    <property type="protein sequence ID" value="KAH9383662.1"/>
    <property type="molecule type" value="Genomic_DNA"/>
</dbReference>
<keyword evidence="2" id="KW-1185">Reference proteome</keyword>
<protein>
    <submittedName>
        <fullName evidence="1">Uncharacterized protein</fullName>
    </submittedName>
</protein>
<gene>
    <name evidence="1" type="ORF">HPB48_025382</name>
</gene>
<proteinExistence type="predicted"/>
<organism evidence="1 2">
    <name type="scientific">Haemaphysalis longicornis</name>
    <name type="common">Bush tick</name>
    <dbReference type="NCBI Taxonomy" id="44386"/>
    <lineage>
        <taxon>Eukaryota</taxon>
        <taxon>Metazoa</taxon>
        <taxon>Ecdysozoa</taxon>
        <taxon>Arthropoda</taxon>
        <taxon>Chelicerata</taxon>
        <taxon>Arachnida</taxon>
        <taxon>Acari</taxon>
        <taxon>Parasitiformes</taxon>
        <taxon>Ixodida</taxon>
        <taxon>Ixodoidea</taxon>
        <taxon>Ixodidae</taxon>
        <taxon>Haemaphysalinae</taxon>
        <taxon>Haemaphysalis</taxon>
    </lineage>
</organism>
<sequence>MKQRVILNRATLFWGTLRRPTISSIGEDFLFFVPVDDVSASSLANRLKRELLNLCLHLNMMRGQGYDAAAARSGTYNGVQALIRDDFSTALHTHSPRNP</sequence>
<dbReference type="VEuPathDB" id="VectorBase:HLOH_059466"/>
<reference evidence="1 2" key="1">
    <citation type="journal article" date="2020" name="Cell">
        <title>Large-Scale Comparative Analyses of Tick Genomes Elucidate Their Genetic Diversity and Vector Capacities.</title>
        <authorList>
            <consortium name="Tick Genome and Microbiome Consortium (TIGMIC)"/>
            <person name="Jia N."/>
            <person name="Wang J."/>
            <person name="Shi W."/>
            <person name="Du L."/>
            <person name="Sun Y."/>
            <person name="Zhan W."/>
            <person name="Jiang J.F."/>
            <person name="Wang Q."/>
            <person name="Zhang B."/>
            <person name="Ji P."/>
            <person name="Bell-Sakyi L."/>
            <person name="Cui X.M."/>
            <person name="Yuan T.T."/>
            <person name="Jiang B.G."/>
            <person name="Yang W.F."/>
            <person name="Lam T.T."/>
            <person name="Chang Q.C."/>
            <person name="Ding S.J."/>
            <person name="Wang X.J."/>
            <person name="Zhu J.G."/>
            <person name="Ruan X.D."/>
            <person name="Zhao L."/>
            <person name="Wei J.T."/>
            <person name="Ye R.Z."/>
            <person name="Que T.C."/>
            <person name="Du C.H."/>
            <person name="Zhou Y.H."/>
            <person name="Cheng J.X."/>
            <person name="Dai P.F."/>
            <person name="Guo W.B."/>
            <person name="Han X.H."/>
            <person name="Huang E.J."/>
            <person name="Li L.F."/>
            <person name="Wei W."/>
            <person name="Gao Y.C."/>
            <person name="Liu J.Z."/>
            <person name="Shao H.Z."/>
            <person name="Wang X."/>
            <person name="Wang C.C."/>
            <person name="Yang T.C."/>
            <person name="Huo Q.B."/>
            <person name="Li W."/>
            <person name="Chen H.Y."/>
            <person name="Chen S.E."/>
            <person name="Zhou L.G."/>
            <person name="Ni X.B."/>
            <person name="Tian J.H."/>
            <person name="Sheng Y."/>
            <person name="Liu T."/>
            <person name="Pan Y.S."/>
            <person name="Xia L.Y."/>
            <person name="Li J."/>
            <person name="Zhao F."/>
            <person name="Cao W.C."/>
        </authorList>
    </citation>
    <scope>NUCLEOTIDE SEQUENCE [LARGE SCALE GENOMIC DNA]</scope>
    <source>
        <strain evidence="1">HaeL-2018</strain>
    </source>
</reference>
<evidence type="ECO:0000313" key="1">
    <source>
        <dbReference type="EMBL" id="KAH9383662.1"/>
    </source>
</evidence>
<dbReference type="Proteomes" id="UP000821853">
    <property type="component" value="Unassembled WGS sequence"/>
</dbReference>
<evidence type="ECO:0000313" key="2">
    <source>
        <dbReference type="Proteomes" id="UP000821853"/>
    </source>
</evidence>